<accession>A0AAD5PQY2</accession>
<reference evidence="2 3" key="1">
    <citation type="submission" date="2022-05" db="EMBL/GenBank/DDBJ databases">
        <title>A multi-omics perspective on studying reproductive biology in Daphnia sinensis.</title>
        <authorList>
            <person name="Jia J."/>
        </authorList>
    </citation>
    <scope>NUCLEOTIDE SEQUENCE [LARGE SCALE GENOMIC DNA]</scope>
    <source>
        <strain evidence="2 3">WSL</strain>
    </source>
</reference>
<gene>
    <name evidence="2" type="ORF">GHT06_022337</name>
</gene>
<evidence type="ECO:0000313" key="3">
    <source>
        <dbReference type="Proteomes" id="UP000820818"/>
    </source>
</evidence>
<keyword evidence="3" id="KW-1185">Reference proteome</keyword>
<feature type="compositionally biased region" description="Basic and acidic residues" evidence="1">
    <location>
        <begin position="137"/>
        <end position="152"/>
    </location>
</feature>
<dbReference type="EMBL" id="WJBH02000010">
    <property type="protein sequence ID" value="KAI9552000.1"/>
    <property type="molecule type" value="Genomic_DNA"/>
</dbReference>
<evidence type="ECO:0000313" key="2">
    <source>
        <dbReference type="EMBL" id="KAI9552000.1"/>
    </source>
</evidence>
<proteinExistence type="predicted"/>
<feature type="region of interest" description="Disordered" evidence="1">
    <location>
        <begin position="137"/>
        <end position="168"/>
    </location>
</feature>
<sequence>MKKVQLLIEPENKERGDEGQASFGYDNHQSWTVLWSPLTAGQERKIRPFFRLILSIDLSTVDYKGQAEKERQNTEKERGRSAKELAPQWAALTSPNLCPPILDPIIFVLTEKVFQRLKERWVVPSSHHDDAMTIEESAKHKMNDQKPCDKNRTTVKRKRKITEKEEHR</sequence>
<name>A0AAD5PQY2_9CRUS</name>
<dbReference type="AlphaFoldDB" id="A0AAD5PQY2"/>
<dbReference type="Proteomes" id="UP000820818">
    <property type="component" value="Linkage Group LG10"/>
</dbReference>
<evidence type="ECO:0000256" key="1">
    <source>
        <dbReference type="SAM" id="MobiDB-lite"/>
    </source>
</evidence>
<protein>
    <submittedName>
        <fullName evidence="2">Uncharacterized protein</fullName>
    </submittedName>
</protein>
<comment type="caution">
    <text evidence="2">The sequence shown here is derived from an EMBL/GenBank/DDBJ whole genome shotgun (WGS) entry which is preliminary data.</text>
</comment>
<organism evidence="2 3">
    <name type="scientific">Daphnia sinensis</name>
    <dbReference type="NCBI Taxonomy" id="1820382"/>
    <lineage>
        <taxon>Eukaryota</taxon>
        <taxon>Metazoa</taxon>
        <taxon>Ecdysozoa</taxon>
        <taxon>Arthropoda</taxon>
        <taxon>Crustacea</taxon>
        <taxon>Branchiopoda</taxon>
        <taxon>Diplostraca</taxon>
        <taxon>Cladocera</taxon>
        <taxon>Anomopoda</taxon>
        <taxon>Daphniidae</taxon>
        <taxon>Daphnia</taxon>
        <taxon>Daphnia similis group</taxon>
    </lineage>
</organism>
<feature type="region of interest" description="Disordered" evidence="1">
    <location>
        <begin position="1"/>
        <end position="23"/>
    </location>
</feature>